<evidence type="ECO:0000256" key="7">
    <source>
        <dbReference type="ARBA" id="ARBA00022737"/>
    </source>
</evidence>
<dbReference type="GO" id="GO:0042627">
    <property type="term" value="C:chylomicron"/>
    <property type="evidence" value="ECO:0007669"/>
    <property type="project" value="TreeGrafter"/>
</dbReference>
<evidence type="ECO:0000256" key="8">
    <source>
        <dbReference type="ARBA" id="ARBA00022850"/>
    </source>
</evidence>
<dbReference type="GO" id="GO:0055090">
    <property type="term" value="P:acylglycerol homeostasis"/>
    <property type="evidence" value="ECO:0007669"/>
    <property type="project" value="TreeGrafter"/>
</dbReference>
<evidence type="ECO:0000256" key="10">
    <source>
        <dbReference type="ARBA" id="ARBA00023098"/>
    </source>
</evidence>
<keyword evidence="11" id="KW-1207">Sterol metabolism</keyword>
<keyword evidence="12" id="KW-0753">Steroid metabolism</keyword>
<evidence type="ECO:0000256" key="5">
    <source>
        <dbReference type="ARBA" id="ARBA00022548"/>
    </source>
</evidence>
<protein>
    <recommendedName>
        <fullName evidence="17">Apolipoprotein A-I</fullName>
    </recommendedName>
</protein>
<dbReference type="Proteomes" id="UP000265140">
    <property type="component" value="Chromosome 7"/>
</dbReference>
<dbReference type="GO" id="GO:0034362">
    <property type="term" value="C:low-density lipoprotein particle"/>
    <property type="evidence" value="ECO:0007669"/>
    <property type="project" value="TreeGrafter"/>
</dbReference>
<dbReference type="GO" id="GO:0120020">
    <property type="term" value="F:cholesterol transfer activity"/>
    <property type="evidence" value="ECO:0007669"/>
    <property type="project" value="TreeGrafter"/>
</dbReference>
<reference evidence="15" key="2">
    <citation type="submission" date="2025-08" db="UniProtKB">
        <authorList>
            <consortium name="Ensembl"/>
        </authorList>
    </citation>
    <scope>IDENTIFICATION</scope>
</reference>
<keyword evidence="3" id="KW-0813">Transport</keyword>
<dbReference type="GO" id="GO:0008203">
    <property type="term" value="P:cholesterol metabolic process"/>
    <property type="evidence" value="ECO:0007669"/>
    <property type="project" value="UniProtKB-KW"/>
</dbReference>
<dbReference type="GO" id="GO:0042157">
    <property type="term" value="P:lipoprotein metabolic process"/>
    <property type="evidence" value="ECO:0007669"/>
    <property type="project" value="InterPro"/>
</dbReference>
<keyword evidence="10" id="KW-0443">Lipid metabolism</keyword>
<dbReference type="PANTHER" id="PTHR18976">
    <property type="entry name" value="APOLIPOPROTEIN"/>
    <property type="match status" value="1"/>
</dbReference>
<evidence type="ECO:0000256" key="13">
    <source>
        <dbReference type="ARBA" id="ARBA00037506"/>
    </source>
</evidence>
<evidence type="ECO:0000256" key="11">
    <source>
        <dbReference type="ARBA" id="ARBA00023166"/>
    </source>
</evidence>
<reference evidence="15" key="3">
    <citation type="submission" date="2025-09" db="UniProtKB">
        <authorList>
            <consortium name="Ensembl"/>
        </authorList>
    </citation>
    <scope>IDENTIFICATION</scope>
</reference>
<name>A0AAY5L3Z8_ESOLU</name>
<dbReference type="Pfam" id="PF01442">
    <property type="entry name" value="Apolipoprotein"/>
    <property type="match status" value="1"/>
</dbReference>
<dbReference type="GO" id="GO:1903561">
    <property type="term" value="C:extracellular vesicle"/>
    <property type="evidence" value="ECO:0007669"/>
    <property type="project" value="TreeGrafter"/>
</dbReference>
<evidence type="ECO:0000256" key="6">
    <source>
        <dbReference type="ARBA" id="ARBA00022729"/>
    </source>
</evidence>
<dbReference type="InterPro" id="IPR000074">
    <property type="entry name" value="ApoA_E"/>
</dbReference>
<proteinExistence type="inferred from homology"/>
<evidence type="ECO:0000313" key="16">
    <source>
        <dbReference type="Proteomes" id="UP000265140"/>
    </source>
</evidence>
<evidence type="ECO:0000256" key="2">
    <source>
        <dbReference type="ARBA" id="ARBA00008788"/>
    </source>
</evidence>
<keyword evidence="4" id="KW-0964">Secreted</keyword>
<dbReference type="Gene3D" id="1.20.5.1230">
    <property type="entry name" value="Apolipoprotein A-I"/>
    <property type="match status" value="1"/>
</dbReference>
<dbReference type="GO" id="GO:0033344">
    <property type="term" value="P:cholesterol efflux"/>
    <property type="evidence" value="ECO:0007669"/>
    <property type="project" value="TreeGrafter"/>
</dbReference>
<keyword evidence="6 14" id="KW-0732">Signal</keyword>
<dbReference type="InterPro" id="IPR050163">
    <property type="entry name" value="Apolipoprotein_A1/A4/E"/>
</dbReference>
<keyword evidence="7" id="KW-0677">Repeat</keyword>
<dbReference type="GO" id="GO:0060228">
    <property type="term" value="F:phosphatidylcholine-sterol O-acyltransferase activator activity"/>
    <property type="evidence" value="ECO:0007669"/>
    <property type="project" value="TreeGrafter"/>
</dbReference>
<dbReference type="GeneTree" id="ENSGT00950000182929"/>
<evidence type="ECO:0000256" key="12">
    <source>
        <dbReference type="ARBA" id="ARBA00023221"/>
    </source>
</evidence>
<keyword evidence="8" id="KW-0345">HDL</keyword>
<dbReference type="GO" id="GO:0034364">
    <property type="term" value="C:high-density lipoprotein particle"/>
    <property type="evidence" value="ECO:0007669"/>
    <property type="project" value="UniProtKB-KW"/>
</dbReference>
<accession>A0AAY5L3Z8</accession>
<dbReference type="SUPFAM" id="SSF58113">
    <property type="entry name" value="Apolipoprotein A-I"/>
    <property type="match status" value="1"/>
</dbReference>
<dbReference type="GO" id="GO:0033700">
    <property type="term" value="P:phospholipid efflux"/>
    <property type="evidence" value="ECO:0007669"/>
    <property type="project" value="TreeGrafter"/>
</dbReference>
<keyword evidence="9" id="KW-0445">Lipid transport</keyword>
<dbReference type="AlphaFoldDB" id="A0AAY5L3Z8"/>
<dbReference type="GO" id="GO:0005543">
    <property type="term" value="F:phospholipid binding"/>
    <property type="evidence" value="ECO:0007669"/>
    <property type="project" value="TreeGrafter"/>
</dbReference>
<comment type="similarity">
    <text evidence="2">Belongs to the apolipoprotein A1/A4/E family.</text>
</comment>
<reference evidence="15 16" key="1">
    <citation type="submission" date="2020-02" db="EMBL/GenBank/DDBJ databases">
        <title>Esox lucius (northern pike) genome, fEsoLuc1, primary haplotype.</title>
        <authorList>
            <person name="Myers G."/>
            <person name="Karagic N."/>
            <person name="Meyer A."/>
            <person name="Pippel M."/>
            <person name="Reichard M."/>
            <person name="Winkler S."/>
            <person name="Tracey A."/>
            <person name="Sims Y."/>
            <person name="Howe K."/>
            <person name="Rhie A."/>
            <person name="Formenti G."/>
            <person name="Durbin R."/>
            <person name="Fedrigo O."/>
            <person name="Jarvis E.D."/>
        </authorList>
    </citation>
    <scope>NUCLEOTIDE SEQUENCE [LARGE SCALE GENOMIC DNA]</scope>
</reference>
<organism evidence="15 16">
    <name type="scientific">Esox lucius</name>
    <name type="common">Northern pike</name>
    <dbReference type="NCBI Taxonomy" id="8010"/>
    <lineage>
        <taxon>Eukaryota</taxon>
        <taxon>Metazoa</taxon>
        <taxon>Chordata</taxon>
        <taxon>Craniata</taxon>
        <taxon>Vertebrata</taxon>
        <taxon>Euteleostomi</taxon>
        <taxon>Actinopterygii</taxon>
        <taxon>Neopterygii</taxon>
        <taxon>Teleostei</taxon>
        <taxon>Protacanthopterygii</taxon>
        <taxon>Esociformes</taxon>
        <taxon>Esocidae</taxon>
        <taxon>Esox</taxon>
    </lineage>
</organism>
<dbReference type="PANTHER" id="PTHR18976:SF11">
    <property type="entry name" value="APOLIPOPROTEIN A-I"/>
    <property type="match status" value="1"/>
</dbReference>
<dbReference type="Ensembl" id="ENSELUT00000111171.1">
    <property type="protein sequence ID" value="ENSELUP00000095849.1"/>
    <property type="gene ID" value="ENSELUG00000035816.1"/>
</dbReference>
<keyword evidence="5" id="KW-0153">Cholesterol metabolism</keyword>
<evidence type="ECO:0000256" key="14">
    <source>
        <dbReference type="SAM" id="SignalP"/>
    </source>
</evidence>
<evidence type="ECO:0008006" key="17">
    <source>
        <dbReference type="Google" id="ProtNLM"/>
    </source>
</evidence>
<comment type="subcellular location">
    <subcellularLocation>
        <location evidence="1">Secreted</location>
    </subcellularLocation>
</comment>
<comment type="function">
    <text evidence="13">Participates in the reverse transport of cholesterol from tissues to the liver for excretion by promoting cholesterol efflux from tissues and by acting as a cofactor for the lecithin cholesterol acyltransferase (LCAT).</text>
</comment>
<evidence type="ECO:0000256" key="4">
    <source>
        <dbReference type="ARBA" id="ARBA00022525"/>
    </source>
</evidence>
<evidence type="ECO:0000256" key="9">
    <source>
        <dbReference type="ARBA" id="ARBA00023055"/>
    </source>
</evidence>
<evidence type="ECO:0000256" key="1">
    <source>
        <dbReference type="ARBA" id="ARBA00004613"/>
    </source>
</evidence>
<feature type="chain" id="PRO_5044224862" description="Apolipoprotein A-I" evidence="14">
    <location>
        <begin position="19"/>
        <end position="279"/>
    </location>
</feature>
<sequence length="279" mass="31742">MKFVSLALSLLLAVGSQARAVQSDAPSQLEHIKAAATVYLTRVKETAEKTLEHLDGTQYAEYNTGHIAVPPPPLLNSHSPPRLKLSESFDRLHEYTQTASQTLTPYGDAFTAQFLEATKQAREKVMADVEDLRTRLEPKREELRQVLQKHIDEYREKLDPVLQEYISKNQGDMEALRVKLQPLVEEMRAKVQVNVEETKSKLLPIVEVVRTKLTENLEELKNMASPYAAEYKEHLVKAVDDVKKNVSPHTADLQSKLEPYFEDLKSKFMALYETVAKKV</sequence>
<dbReference type="GO" id="GO:0034361">
    <property type="term" value="C:very-low-density lipoprotein particle"/>
    <property type="evidence" value="ECO:0007669"/>
    <property type="project" value="TreeGrafter"/>
</dbReference>
<keyword evidence="16" id="KW-1185">Reference proteome</keyword>
<feature type="signal peptide" evidence="14">
    <location>
        <begin position="1"/>
        <end position="18"/>
    </location>
</feature>
<evidence type="ECO:0000256" key="3">
    <source>
        <dbReference type="ARBA" id="ARBA00022448"/>
    </source>
</evidence>
<evidence type="ECO:0000313" key="15">
    <source>
        <dbReference type="Ensembl" id="ENSELUP00000095849.1"/>
    </source>
</evidence>